<proteinExistence type="predicted"/>
<organism evidence="1">
    <name type="scientific">Arion vulgaris</name>
    <dbReference type="NCBI Taxonomy" id="1028688"/>
    <lineage>
        <taxon>Eukaryota</taxon>
        <taxon>Metazoa</taxon>
        <taxon>Spiralia</taxon>
        <taxon>Lophotrochozoa</taxon>
        <taxon>Mollusca</taxon>
        <taxon>Gastropoda</taxon>
        <taxon>Heterobranchia</taxon>
        <taxon>Euthyneura</taxon>
        <taxon>Panpulmonata</taxon>
        <taxon>Eupulmonata</taxon>
        <taxon>Stylommatophora</taxon>
        <taxon>Helicina</taxon>
        <taxon>Arionoidea</taxon>
        <taxon>Arionidae</taxon>
        <taxon>Arion</taxon>
    </lineage>
</organism>
<gene>
    <name evidence="1" type="primary">ORF34082</name>
</gene>
<evidence type="ECO:0000313" key="1">
    <source>
        <dbReference type="EMBL" id="CEK58751.1"/>
    </source>
</evidence>
<dbReference type="AlphaFoldDB" id="A0A0B6YSI3"/>
<dbReference type="EMBL" id="HACG01011886">
    <property type="protein sequence ID" value="CEK58751.1"/>
    <property type="molecule type" value="Transcribed_RNA"/>
</dbReference>
<protein>
    <submittedName>
        <fullName evidence="1">Uncharacterized protein</fullName>
    </submittedName>
</protein>
<reference evidence="1" key="1">
    <citation type="submission" date="2014-12" db="EMBL/GenBank/DDBJ databases">
        <title>Insight into the proteome of Arion vulgaris.</title>
        <authorList>
            <person name="Aradska J."/>
            <person name="Bulat T."/>
            <person name="Smidak R."/>
            <person name="Sarate P."/>
            <person name="Gangsoo J."/>
            <person name="Sialana F."/>
            <person name="Bilban M."/>
            <person name="Lubec G."/>
        </authorList>
    </citation>
    <scope>NUCLEOTIDE SEQUENCE</scope>
    <source>
        <tissue evidence="1">Skin</tissue>
    </source>
</reference>
<sequence length="83" mass="9457">MDGIFPETPEQTNLYQVPDIQFAEDDLDVNCEKPTKEISKAIKLFKDENAGWSSGIPKVAIKANNTSTELLQTNYLAEWQTHW</sequence>
<name>A0A0B6YSI3_9EUPU</name>
<accession>A0A0B6YSI3</accession>
<feature type="non-terminal residue" evidence="1">
    <location>
        <position position="83"/>
    </location>
</feature>